<feature type="domain" description="C2H2-type" evidence="14">
    <location>
        <begin position="88"/>
        <end position="115"/>
    </location>
</feature>
<dbReference type="GO" id="GO:0003677">
    <property type="term" value="F:DNA binding"/>
    <property type="evidence" value="ECO:0007669"/>
    <property type="project" value="UniProtKB-KW"/>
</dbReference>
<keyword evidence="6 12" id="KW-0863">Zinc-finger</keyword>
<dbReference type="FunFam" id="3.30.160.60:FF:002274">
    <property type="entry name" value="Zinc finger protein 432"/>
    <property type="match status" value="1"/>
</dbReference>
<dbReference type="FunFam" id="3.30.160.60:FF:000345">
    <property type="entry name" value="Zinc finger protein Gfi-1"/>
    <property type="match status" value="1"/>
</dbReference>
<reference evidence="15" key="1">
    <citation type="submission" date="2025-08" db="UniProtKB">
        <authorList>
            <consortium name="Ensembl"/>
        </authorList>
    </citation>
    <scope>IDENTIFICATION</scope>
</reference>
<dbReference type="Proteomes" id="UP000261600">
    <property type="component" value="Unplaced"/>
</dbReference>
<dbReference type="GO" id="GO:0008270">
    <property type="term" value="F:zinc ion binding"/>
    <property type="evidence" value="ECO:0007669"/>
    <property type="project" value="UniProtKB-KW"/>
</dbReference>
<evidence type="ECO:0000256" key="10">
    <source>
        <dbReference type="ARBA" id="ARBA00023163"/>
    </source>
</evidence>
<evidence type="ECO:0000313" key="16">
    <source>
        <dbReference type="Proteomes" id="UP000261600"/>
    </source>
</evidence>
<dbReference type="FunFam" id="3.30.160.60:FF:000624">
    <property type="entry name" value="zinc finger protein 697"/>
    <property type="match status" value="1"/>
</dbReference>
<evidence type="ECO:0000256" key="4">
    <source>
        <dbReference type="ARBA" id="ARBA00022723"/>
    </source>
</evidence>
<keyword evidence="11" id="KW-0539">Nucleus</keyword>
<organism evidence="15 16">
    <name type="scientific">Monopterus albus</name>
    <name type="common">Swamp eel</name>
    <dbReference type="NCBI Taxonomy" id="43700"/>
    <lineage>
        <taxon>Eukaryota</taxon>
        <taxon>Metazoa</taxon>
        <taxon>Chordata</taxon>
        <taxon>Craniata</taxon>
        <taxon>Vertebrata</taxon>
        <taxon>Euteleostomi</taxon>
        <taxon>Actinopterygii</taxon>
        <taxon>Neopterygii</taxon>
        <taxon>Teleostei</taxon>
        <taxon>Neoteleostei</taxon>
        <taxon>Acanthomorphata</taxon>
        <taxon>Anabantaria</taxon>
        <taxon>Synbranchiformes</taxon>
        <taxon>Synbranchidae</taxon>
        <taxon>Monopterus</taxon>
    </lineage>
</organism>
<comment type="function">
    <text evidence="1">May be involved in transcriptional regulation.</text>
</comment>
<feature type="domain" description="C2H2-type" evidence="14">
    <location>
        <begin position="32"/>
        <end position="59"/>
    </location>
</feature>
<reference evidence="15" key="2">
    <citation type="submission" date="2025-09" db="UniProtKB">
        <authorList>
            <consortium name="Ensembl"/>
        </authorList>
    </citation>
    <scope>IDENTIFICATION</scope>
</reference>
<dbReference type="InterPro" id="IPR036236">
    <property type="entry name" value="Znf_C2H2_sf"/>
</dbReference>
<dbReference type="Gene3D" id="3.30.160.60">
    <property type="entry name" value="Classic Zinc Finger"/>
    <property type="match status" value="8"/>
</dbReference>
<feature type="domain" description="C2H2-type" evidence="14">
    <location>
        <begin position="60"/>
        <end position="87"/>
    </location>
</feature>
<keyword evidence="5" id="KW-0677">Repeat</keyword>
<keyword evidence="9" id="KW-0238">DNA-binding</keyword>
<keyword evidence="7" id="KW-0862">Zinc</keyword>
<dbReference type="PROSITE" id="PS00028">
    <property type="entry name" value="ZINC_FINGER_C2H2_1"/>
    <property type="match status" value="8"/>
</dbReference>
<dbReference type="PROSITE" id="PS50157">
    <property type="entry name" value="ZINC_FINGER_C2H2_2"/>
    <property type="match status" value="8"/>
</dbReference>
<keyword evidence="10" id="KW-0804">Transcription</keyword>
<dbReference type="AlphaFoldDB" id="A0A3Q3JV63"/>
<feature type="domain" description="C2H2-type" evidence="14">
    <location>
        <begin position="443"/>
        <end position="470"/>
    </location>
</feature>
<dbReference type="Ensembl" id="ENSMALT00000020894.1">
    <property type="protein sequence ID" value="ENSMALP00000020495.1"/>
    <property type="gene ID" value="ENSMALG00000014316.1"/>
</dbReference>
<protein>
    <recommendedName>
        <fullName evidence="14">C2H2-type domain-containing protein</fullName>
    </recommendedName>
</protein>
<dbReference type="FunFam" id="3.30.160.60:FF:000100">
    <property type="entry name" value="Zinc finger 45-like"/>
    <property type="match status" value="2"/>
</dbReference>
<name>A0A3Q3JV63_MONAL</name>
<feature type="region of interest" description="Disordered" evidence="13">
    <location>
        <begin position="139"/>
        <end position="162"/>
    </location>
</feature>
<feature type="domain" description="C2H2-type" evidence="14">
    <location>
        <begin position="471"/>
        <end position="499"/>
    </location>
</feature>
<keyword evidence="4" id="KW-0479">Metal-binding</keyword>
<dbReference type="SMART" id="SM00355">
    <property type="entry name" value="ZnF_C2H2"/>
    <property type="match status" value="10"/>
</dbReference>
<comment type="similarity">
    <text evidence="3">Belongs to the krueppel C2H2-type zinc-finger protein family.</text>
</comment>
<evidence type="ECO:0000256" key="9">
    <source>
        <dbReference type="ARBA" id="ARBA00023125"/>
    </source>
</evidence>
<sequence>MGGPNCQLGHPSHISQFPQQQNVFAHNVSKSLDCSFCGERFPSREDLIVHRASHTGESPVPCSLCGKSFVNKTTLSIHMRIHTGEKPYACPQCGKRFTQNGSLKIHLRTHSGEKPYTCNQCTASFNNPSNLRGAHALTLPAPPHPRQSLPHLSRPLSASLTSPTSAPLPQLLQVSHHPLPCPALSGPLSVGLVAEAPALHLAPSHQDLCTWGPCCFAPPLSQSCKKTYPCRFCKKVFDTSFGRSVHVRSHKRCKGCKKVFSFPSVLKYHKPHCEMLKKLLEKEALHASPPKPEPCDEEKPTTPSKKQVIAEEESPPASGSHGESSTQNDALTNVYACPYCNKNCPSRFNLSEHMRVHTGEKPFRCGMCPARFHLAWTKPLEDIDDNREDLISPNDNTDCPSQRWKTMGVQGSNGFICIVCHKCFTYPSHQRRHLLRHTGVRLHPCQFCDKSFLTPSELTVHTRTHTGERPFGCAQCGKRFARSGNLRAHQRDVHMGKRLILDLCRRSMQR</sequence>
<evidence type="ECO:0000256" key="6">
    <source>
        <dbReference type="ARBA" id="ARBA00022771"/>
    </source>
</evidence>
<evidence type="ECO:0000256" key="7">
    <source>
        <dbReference type="ARBA" id="ARBA00022833"/>
    </source>
</evidence>
<feature type="domain" description="C2H2-type" evidence="14">
    <location>
        <begin position="415"/>
        <end position="442"/>
    </location>
</feature>
<dbReference type="PANTHER" id="PTHR24377">
    <property type="entry name" value="IP01015P-RELATED"/>
    <property type="match status" value="1"/>
</dbReference>
<proteinExistence type="inferred from homology"/>
<keyword evidence="16" id="KW-1185">Reference proteome</keyword>
<evidence type="ECO:0000256" key="13">
    <source>
        <dbReference type="SAM" id="MobiDB-lite"/>
    </source>
</evidence>
<evidence type="ECO:0000313" key="15">
    <source>
        <dbReference type="Ensembl" id="ENSMALP00000020495.1"/>
    </source>
</evidence>
<evidence type="ECO:0000256" key="8">
    <source>
        <dbReference type="ARBA" id="ARBA00023015"/>
    </source>
</evidence>
<evidence type="ECO:0000256" key="5">
    <source>
        <dbReference type="ARBA" id="ARBA00022737"/>
    </source>
</evidence>
<evidence type="ECO:0000256" key="11">
    <source>
        <dbReference type="ARBA" id="ARBA00023242"/>
    </source>
</evidence>
<feature type="domain" description="C2H2-type" evidence="14">
    <location>
        <begin position="228"/>
        <end position="255"/>
    </location>
</feature>
<dbReference type="GO" id="GO:0005634">
    <property type="term" value="C:nucleus"/>
    <property type="evidence" value="ECO:0007669"/>
    <property type="project" value="UniProtKB-SubCell"/>
</dbReference>
<keyword evidence="8" id="KW-0805">Transcription regulation</keyword>
<dbReference type="Pfam" id="PF00096">
    <property type="entry name" value="zf-C2H2"/>
    <property type="match status" value="6"/>
</dbReference>
<evidence type="ECO:0000256" key="3">
    <source>
        <dbReference type="ARBA" id="ARBA00006991"/>
    </source>
</evidence>
<feature type="region of interest" description="Disordered" evidence="13">
    <location>
        <begin position="287"/>
        <end position="327"/>
    </location>
</feature>
<evidence type="ECO:0000259" key="14">
    <source>
        <dbReference type="PROSITE" id="PS50157"/>
    </source>
</evidence>
<accession>A0A3Q3JV63</accession>
<comment type="subcellular location">
    <subcellularLocation>
        <location evidence="2">Nucleus</location>
    </subcellularLocation>
</comment>
<evidence type="ECO:0000256" key="2">
    <source>
        <dbReference type="ARBA" id="ARBA00004123"/>
    </source>
</evidence>
<feature type="domain" description="C2H2-type" evidence="14">
    <location>
        <begin position="335"/>
        <end position="362"/>
    </location>
</feature>
<dbReference type="InterPro" id="IPR013087">
    <property type="entry name" value="Znf_C2H2_type"/>
</dbReference>
<evidence type="ECO:0000256" key="1">
    <source>
        <dbReference type="ARBA" id="ARBA00003767"/>
    </source>
</evidence>
<dbReference type="SUPFAM" id="SSF57667">
    <property type="entry name" value="beta-beta-alpha zinc fingers"/>
    <property type="match status" value="6"/>
</dbReference>
<evidence type="ECO:0000256" key="12">
    <source>
        <dbReference type="PROSITE-ProRule" id="PRU00042"/>
    </source>
</evidence>
<dbReference type="InterPro" id="IPR050826">
    <property type="entry name" value="Krueppel_C2H2_ZnFinger"/>
</dbReference>